<sequence length="342" mass="38428">MLLKSQRIPECASDDRRVSQEASRETEWSRRDERGGGQEGPTLQISLVKDHYHLDEALQDKAVWFLAHLDLSWLSGEIGTKTNTDLVLTANGSRVSAAVLSKLCSFGFLSSPEDKLRLVENDFIPNILAALQPHTLELLSSDKILFDLNRFLMILLNLASPDSLQRLNITATMHKYNHHELIFRKVVSPLSQYLSHLCHNRYFFGTGNLTKPFLNILDKLLLISPFHAPTLEFLLSHQIVMTAASLLSFIESESAKWNFLASIHTSLIEWKKQGAEVTQSGKQVTEALSSEGLEESIESMLQNDTAGNNQSSVVEYASSILIFLGSNVFWSPVSDTLYQFNF</sequence>
<name>A0ABQ9Y623_9EUKA</name>
<gene>
    <name evidence="2" type="ORF">BLNAU_5765</name>
</gene>
<dbReference type="Proteomes" id="UP001281761">
    <property type="component" value="Unassembled WGS sequence"/>
</dbReference>
<accession>A0ABQ9Y623</accession>
<protein>
    <submittedName>
        <fullName evidence="2">Uncharacterized protein</fullName>
    </submittedName>
</protein>
<proteinExistence type="predicted"/>
<feature type="region of interest" description="Disordered" evidence="1">
    <location>
        <begin position="1"/>
        <end position="41"/>
    </location>
</feature>
<keyword evidence="3" id="KW-1185">Reference proteome</keyword>
<evidence type="ECO:0000313" key="3">
    <source>
        <dbReference type="Proteomes" id="UP001281761"/>
    </source>
</evidence>
<evidence type="ECO:0000256" key="1">
    <source>
        <dbReference type="SAM" id="MobiDB-lite"/>
    </source>
</evidence>
<reference evidence="2 3" key="1">
    <citation type="journal article" date="2022" name="bioRxiv">
        <title>Genomics of Preaxostyla Flagellates Illuminates Evolutionary Transitions and the Path Towards Mitochondrial Loss.</title>
        <authorList>
            <person name="Novak L.V.F."/>
            <person name="Treitli S.C."/>
            <person name="Pyrih J."/>
            <person name="Halakuc P."/>
            <person name="Pipaliya S.V."/>
            <person name="Vacek V."/>
            <person name="Brzon O."/>
            <person name="Soukal P."/>
            <person name="Eme L."/>
            <person name="Dacks J.B."/>
            <person name="Karnkowska A."/>
            <person name="Elias M."/>
            <person name="Hampl V."/>
        </authorList>
    </citation>
    <scope>NUCLEOTIDE SEQUENCE [LARGE SCALE GENOMIC DNA]</scope>
    <source>
        <strain evidence="2">NAU3</strain>
        <tissue evidence="2">Gut</tissue>
    </source>
</reference>
<organism evidence="2 3">
    <name type="scientific">Blattamonas nauphoetae</name>
    <dbReference type="NCBI Taxonomy" id="2049346"/>
    <lineage>
        <taxon>Eukaryota</taxon>
        <taxon>Metamonada</taxon>
        <taxon>Preaxostyla</taxon>
        <taxon>Oxymonadida</taxon>
        <taxon>Blattamonas</taxon>
    </lineage>
</organism>
<feature type="compositionally biased region" description="Basic and acidic residues" evidence="1">
    <location>
        <begin position="13"/>
        <end position="36"/>
    </location>
</feature>
<evidence type="ECO:0000313" key="2">
    <source>
        <dbReference type="EMBL" id="KAK2959207.1"/>
    </source>
</evidence>
<dbReference type="EMBL" id="JARBJD010000031">
    <property type="protein sequence ID" value="KAK2959207.1"/>
    <property type="molecule type" value="Genomic_DNA"/>
</dbReference>
<comment type="caution">
    <text evidence="2">The sequence shown here is derived from an EMBL/GenBank/DDBJ whole genome shotgun (WGS) entry which is preliminary data.</text>
</comment>